<accession>A0A0S4IPH0</accession>
<evidence type="ECO:0000313" key="2">
    <source>
        <dbReference type="EMBL" id="CUF06160.1"/>
    </source>
</evidence>
<evidence type="ECO:0000313" key="3">
    <source>
        <dbReference type="Proteomes" id="UP000051952"/>
    </source>
</evidence>
<gene>
    <name evidence="2" type="ORF">BSAL_58620</name>
</gene>
<dbReference type="AlphaFoldDB" id="A0A0S4IPH0"/>
<protein>
    <submittedName>
        <fullName evidence="2">Uncharacterized protein</fullName>
    </submittedName>
</protein>
<dbReference type="Proteomes" id="UP000051952">
    <property type="component" value="Unassembled WGS sequence"/>
</dbReference>
<dbReference type="EMBL" id="CYKH01000235">
    <property type="protein sequence ID" value="CUF06160.1"/>
    <property type="molecule type" value="Genomic_DNA"/>
</dbReference>
<reference evidence="3" key="1">
    <citation type="submission" date="2015-09" db="EMBL/GenBank/DDBJ databases">
        <authorList>
            <consortium name="Pathogen Informatics"/>
        </authorList>
    </citation>
    <scope>NUCLEOTIDE SEQUENCE [LARGE SCALE GENOMIC DNA]</scope>
    <source>
        <strain evidence="3">Lake Konstanz</strain>
    </source>
</reference>
<feature type="region of interest" description="Disordered" evidence="1">
    <location>
        <begin position="258"/>
        <end position="334"/>
    </location>
</feature>
<keyword evidence="3" id="KW-1185">Reference proteome</keyword>
<name>A0A0S4IPH0_BODSA</name>
<sequence>MTRKVLQRLVEREPKYKKMEQQAFWVMSGDGHMAQAQLSHPAYAQHHPSHTTLVQMAPPPQQAYYYQQPVAPQPQASFAVLPSQGQTHIADPSGHVYAYHQHQPQQQVFWVQPQQPQQQLFTTAQYTVSAPQRPPQPAVAAQPAQAQQYYVIGANGVLQPATIPQAHSTTTPPGSLSYNTAATAVLQAPPLQPPPYPGGPTGAPPPFGAASGGVVATAAAQNPLASAGQIFASSMHSSLTAAAQQQQQQHMQAAGRPMNLNLAQPPPPPPQHSLRNNMHAGSMGVGPLGSKQMPAAGGSSFLKGRPSTGNASLHQPSTIGGAVGPRPLSHAAEQPVPGTIHSVRPFLGPKGIGSILDTPSKLPLLDALPPLARKKPGPVRIPQRDLLL</sequence>
<dbReference type="VEuPathDB" id="TriTrypDB:BSAL_58620"/>
<proteinExistence type="predicted"/>
<feature type="compositionally biased region" description="Polar residues" evidence="1">
    <location>
        <begin position="307"/>
        <end position="318"/>
    </location>
</feature>
<evidence type="ECO:0000256" key="1">
    <source>
        <dbReference type="SAM" id="MobiDB-lite"/>
    </source>
</evidence>
<organism evidence="2 3">
    <name type="scientific">Bodo saltans</name>
    <name type="common">Flagellated protozoan</name>
    <dbReference type="NCBI Taxonomy" id="75058"/>
    <lineage>
        <taxon>Eukaryota</taxon>
        <taxon>Discoba</taxon>
        <taxon>Euglenozoa</taxon>
        <taxon>Kinetoplastea</taxon>
        <taxon>Metakinetoplastina</taxon>
        <taxon>Eubodonida</taxon>
        <taxon>Bodonidae</taxon>
        <taxon>Bodo</taxon>
    </lineage>
</organism>